<dbReference type="GO" id="GO:0042545">
    <property type="term" value="P:cell wall modification"/>
    <property type="evidence" value="ECO:0007669"/>
    <property type="project" value="InterPro"/>
</dbReference>
<keyword evidence="2" id="KW-0063">Aspartyl esterase</keyword>
<evidence type="ECO:0000256" key="3">
    <source>
        <dbReference type="SAM" id="MobiDB-lite"/>
    </source>
</evidence>
<feature type="chain" id="PRO_5039460524" evidence="4">
    <location>
        <begin position="23"/>
        <end position="2322"/>
    </location>
</feature>
<feature type="region of interest" description="Disordered" evidence="3">
    <location>
        <begin position="459"/>
        <end position="493"/>
    </location>
</feature>
<dbReference type="InterPro" id="IPR012341">
    <property type="entry name" value="6hp_glycosidase-like_sf"/>
</dbReference>
<dbReference type="InterPro" id="IPR000070">
    <property type="entry name" value="Pectinesterase_cat"/>
</dbReference>
<dbReference type="Gene3D" id="2.160.20.10">
    <property type="entry name" value="Single-stranded right-handed beta-helix, Pectin lyase-like"/>
    <property type="match status" value="1"/>
</dbReference>
<dbReference type="Gene3D" id="2.70.98.50">
    <property type="entry name" value="putative glycoside hydrolase family protein from bacillus halodurans"/>
    <property type="match status" value="1"/>
</dbReference>
<feature type="signal peptide" evidence="4">
    <location>
        <begin position="1"/>
        <end position="22"/>
    </location>
</feature>
<reference evidence="9" key="2">
    <citation type="submission" date="2021-04" db="EMBL/GenBank/DDBJ databases">
        <authorList>
            <person name="Gilroy R."/>
        </authorList>
    </citation>
    <scope>NUCLEOTIDE SEQUENCE</scope>
    <source>
        <strain evidence="9">5790</strain>
    </source>
</reference>
<keyword evidence="4" id="KW-0732">Signal</keyword>
<dbReference type="GO" id="GO:0030599">
    <property type="term" value="F:pectinesterase activity"/>
    <property type="evidence" value="ECO:0007669"/>
    <property type="project" value="InterPro"/>
</dbReference>
<evidence type="ECO:0000259" key="8">
    <source>
        <dbReference type="Pfam" id="PF22124"/>
    </source>
</evidence>
<evidence type="ECO:0000313" key="10">
    <source>
        <dbReference type="Proteomes" id="UP000824162"/>
    </source>
</evidence>
<dbReference type="PANTHER" id="PTHR31084:SF0">
    <property type="entry name" value="ALPHA-L-FUCOSIDASE 2"/>
    <property type="match status" value="1"/>
</dbReference>
<dbReference type="Pfam" id="PF21307">
    <property type="entry name" value="Glyco_hydro_95_C"/>
    <property type="match status" value="1"/>
</dbReference>
<dbReference type="Proteomes" id="UP000824162">
    <property type="component" value="Unassembled WGS sequence"/>
</dbReference>
<evidence type="ECO:0000259" key="6">
    <source>
        <dbReference type="Pfam" id="PF14498"/>
    </source>
</evidence>
<name>A0A9D1PQR1_9FIRM</name>
<feature type="region of interest" description="Disordered" evidence="3">
    <location>
        <begin position="1489"/>
        <end position="1510"/>
    </location>
</feature>
<dbReference type="InterPro" id="IPR049053">
    <property type="entry name" value="AFCA-like_C"/>
</dbReference>
<dbReference type="Gene3D" id="1.50.10.10">
    <property type="match status" value="1"/>
</dbReference>
<comment type="caution">
    <text evidence="9">The sequence shown here is derived from an EMBL/GenBank/DDBJ whole genome shotgun (WGS) entry which is preliminary data.</text>
</comment>
<accession>A0A9D1PQR1</accession>
<reference evidence="9" key="1">
    <citation type="journal article" date="2021" name="PeerJ">
        <title>Extensive microbial diversity within the chicken gut microbiome revealed by metagenomics and culture.</title>
        <authorList>
            <person name="Gilroy R."/>
            <person name="Ravi A."/>
            <person name="Getino M."/>
            <person name="Pursley I."/>
            <person name="Horton D.L."/>
            <person name="Alikhan N.F."/>
            <person name="Baker D."/>
            <person name="Gharbi K."/>
            <person name="Hall N."/>
            <person name="Watson M."/>
            <person name="Adriaenssens E.M."/>
            <person name="Foster-Nyarko E."/>
            <person name="Jarju S."/>
            <person name="Secka A."/>
            <person name="Antonio M."/>
            <person name="Oren A."/>
            <person name="Chaudhuri R.R."/>
            <person name="La Ragione R."/>
            <person name="Hildebrand F."/>
            <person name="Pallen M.J."/>
        </authorList>
    </citation>
    <scope>NUCLEOTIDE SEQUENCE</scope>
    <source>
        <strain evidence="9">5790</strain>
    </source>
</reference>
<dbReference type="InterPro" id="IPR011050">
    <property type="entry name" value="Pectin_lyase_fold/virulence"/>
</dbReference>
<gene>
    <name evidence="9" type="ORF">H9900_05080</name>
</gene>
<proteinExistence type="predicted"/>
<dbReference type="InterPro" id="IPR054363">
    <property type="entry name" value="GH95_cat"/>
</dbReference>
<organism evidence="9 10">
    <name type="scientific">Candidatus Monoglobus merdigallinarum</name>
    <dbReference type="NCBI Taxonomy" id="2838698"/>
    <lineage>
        <taxon>Bacteria</taxon>
        <taxon>Bacillati</taxon>
        <taxon>Bacillota</taxon>
        <taxon>Clostridia</taxon>
        <taxon>Monoglobales</taxon>
        <taxon>Monoglobaceae</taxon>
        <taxon>Monoglobus</taxon>
    </lineage>
</organism>
<sequence length="2322" mass="252514">MLRKIGSLVLSIAMLSSTAAFAAPAESAQDVAELSSSDFDPETVMWTDNPIEKVLEEGGIYETAKDVNPNADKDETNIQNPYASEGDTYNGWEYSEYVWTNFYPIGNGRMAGMVAGGIDNEVIQINEDTCWDGSPYGTLKNENGETVTTIAQTNAAQTITTENQTSGSVPDSWKYYRGANADGTPAEIGSEGVLVGDEAFRANYPEFADQSISNQALNVDNSKSQAAVQDRWSLESMVEETFLGSPQRQRAYKSFVEVYLDFGHRHENAQNYSKSLDMKTGIVTVEYDYDGAHYKRESFASYPDQAVVTHIESDAALDFSAELHTYHSEKDGYYSYQKVSDNEVKVTAAITNGSKDNNEPATVNAIKFEARMFLTGDSGAVFTVSEDNKTVRVSGGNQATVYVVGATNYVDYLNLDNLKPAKDCDIYANNVKSRTYEQIRQRHLDDFTAQFSKTELNLENSNGKDFSGTPTEKRVRKDASGESGFLKGAGSRTSDANKNGVYTTYSEGDNQLAALEFNYGKYLILCGSRDGREASNGEIAIQESQPLNLTGKWNAAFSASWNGKYTININTEMNYWAAQPLNIGDSERPLIDTFDELAQSGSITAANQYAIYNERGDNTYQPGDPWVMHHNYDLWRGTQPIDNATAGLWPTGGIWLLDHAWQYYQFNKDVDYLAEVYPYMVGSAKFFTQFLVVDPKTGYLITAASCSPEQGGVQPGPAMDTQLVRNLYDMVQQASEILGKTEENAELLAKIAEQMPSTYFAAEEGKLAPDLIDNNGYIQEWARGDVTFDISERSSGQWTVTNPFTNESTKVYDHAASNAGGHRHCSHLWELFPGTHLSAYSDDPNEQAIFKAFQKTTSAKGTGSGQGWGLAWRINLNARALNGNAASTMLEQLFTTRTSPNLFDQHPNFQIDGNYGATSGIIEMLIQSHDGAINLLPALPDKWESGSFKGFNTREGATVDLAWTDGKPTEAKLHVRETGDISVRTKYASEAKVYDENGAEVPTTLNLDRDLLTFSVQEGKTYTINNFGTNVVEGDKAYKASDVKEFFASDGGTVPKLANNDTEVGYLYRRQGVRVGYVINDFDFDGLQSAKLNMADVRDTDIHVIITVGSQNGTEIANQLISTGDNELELKNLDGITGNRDIYVAFIQDPYDTSSSDKYLGNAADLVASYKKTIDDPAESTPTPTALPSEPTAEPVDYDYNIVGAYYGEDGRLNAEIEYTGEGEAQAAKLIAADYNADGVLTNSAVFDITGSVSQAFDYVRPENAETTLYIWDGTDTMVPLCLPAAVAMSQPDPQPTSPADVDYSDWKQGQLSNQNNDGAMEIVDYNGKSAVHVIKRSVYASVPDVSSGIVEFSFDLYTDTSIDRNFRVYFENEDTVNADSSNVFAEIINNRNSQVNKGPGLDVKNDPLFTYAELGGSQWVHYDVTLDYNAPDNEFITVTAAKEDGTELGSVKMGAITGADKTLRAIRLVQTTEPAYFANMNIVCSGQTTPDPNATPTASPTASPTAAPTNEGAYIGSTKYDTISEAVAAAAEINPQSEDDRVYIDIMPGTYREQVYVRAPYVTMRQKPDTEGTVTITWYYGIGSMYDSCNSDGYYDPAAIGDGRSYAPRDWGPALKVDRSATAFIGENLILENSYNKYYTQEELSDITGYDPDTGNSDFPRREWLEAQIAGGVSDDEINELLQSRKDITFDGYTGSPRERCAALHCSADRSMFINCEIMSTQDTIGINSGRMYFKDCKLGGTTDYICGSATAVFDNCELYTNAGPLQAESATITAPSNGTDSPGYLFYNCRVTGSSTAQPGNLGRPWGSGGGPAAAYINTKVGAAGVSDGNDKYLISSSGWTSMSSNQPEDSRFFEYGTTNNSGSALDTSRRRGSELTDGISRGLLDEWQMLRYNPYTYTCGSDGWDPAGMADMYAGVNEVLESTTIDTSDGTTNVISLPSAPSGYEFKWETGSEFATVGSNGQSITLIRPASGEQAIDASVKLYIRDNSNNIIGTEKSIDFKIEPTQDTTNVFTVSGTASIENSVPQNDVAVSVKFYRGSALIKQTSCTIAAGTTSALYTAAGIPVGEYDVVFESQSSDYRIKTPDGGSTTVSGSIGESKIIDVAMGQLVSKSVSITSAPTRTGSSGVTCQNNGDGSFTVTGNGSNGVYWNISNLAPEITGSDTVRIDFTVDMSAAYQESNNGAAVDFTNGTPGSFNTNANDSRFARVNAGRWTQLNMFDAGAGATSGSSDTEHQWLNCANSSFKDNPVQNVRVTIDYKNSKITGEAKIDSASEWRSYNNLTAFPGSADKNELFMALYPGNAGSNTFTVKDISVNYSVFE</sequence>
<evidence type="ECO:0000256" key="2">
    <source>
        <dbReference type="ARBA" id="ARBA00023085"/>
    </source>
</evidence>
<feature type="compositionally biased region" description="Basic and acidic residues" evidence="3">
    <location>
        <begin position="471"/>
        <end position="480"/>
    </location>
</feature>
<dbReference type="SUPFAM" id="SSF48208">
    <property type="entry name" value="Six-hairpin glycosidases"/>
    <property type="match status" value="1"/>
</dbReference>
<feature type="domain" description="Pectinesterase catalytic" evidence="5">
    <location>
        <begin position="1687"/>
        <end position="1873"/>
    </location>
</feature>
<evidence type="ECO:0000259" key="7">
    <source>
        <dbReference type="Pfam" id="PF21307"/>
    </source>
</evidence>
<keyword evidence="1 9" id="KW-0378">Hydrolase</keyword>
<evidence type="ECO:0000259" key="5">
    <source>
        <dbReference type="Pfam" id="PF01095"/>
    </source>
</evidence>
<dbReference type="PANTHER" id="PTHR31084">
    <property type="entry name" value="ALPHA-L-FUCOSIDASE 2"/>
    <property type="match status" value="1"/>
</dbReference>
<dbReference type="InterPro" id="IPR027414">
    <property type="entry name" value="GH95_N_dom"/>
</dbReference>
<evidence type="ECO:0000256" key="1">
    <source>
        <dbReference type="ARBA" id="ARBA00022801"/>
    </source>
</evidence>
<dbReference type="GO" id="GO:0004560">
    <property type="term" value="F:alpha-L-fucosidase activity"/>
    <property type="evidence" value="ECO:0007669"/>
    <property type="project" value="TreeGrafter"/>
</dbReference>
<evidence type="ECO:0000313" key="9">
    <source>
        <dbReference type="EMBL" id="HIV86166.1"/>
    </source>
</evidence>
<dbReference type="EMBL" id="DXIJ01000106">
    <property type="protein sequence ID" value="HIV86166.1"/>
    <property type="molecule type" value="Genomic_DNA"/>
</dbReference>
<feature type="domain" description="Glycosyl hydrolase family 95 N-terminal" evidence="6">
    <location>
        <begin position="99"/>
        <end position="166"/>
    </location>
</feature>
<feature type="domain" description="Glycosyl hydrolase family 95 N-terminal" evidence="6">
    <location>
        <begin position="232"/>
        <end position="411"/>
    </location>
</feature>
<feature type="compositionally biased region" description="Polar residues" evidence="3">
    <location>
        <begin position="459"/>
        <end position="470"/>
    </location>
</feature>
<dbReference type="InterPro" id="IPR008928">
    <property type="entry name" value="6-hairpin_glycosidase_sf"/>
</dbReference>
<feature type="region of interest" description="Disordered" evidence="3">
    <location>
        <begin position="1175"/>
        <end position="1194"/>
    </location>
</feature>
<dbReference type="GO" id="GO:0005975">
    <property type="term" value="P:carbohydrate metabolic process"/>
    <property type="evidence" value="ECO:0007669"/>
    <property type="project" value="InterPro"/>
</dbReference>
<feature type="domain" description="Glycosyl hydrolase family 95 catalytic" evidence="8">
    <location>
        <begin position="435"/>
        <end position="925"/>
    </location>
</feature>
<dbReference type="InterPro" id="IPR012334">
    <property type="entry name" value="Pectin_lyas_fold"/>
</dbReference>
<dbReference type="Pfam" id="PF22124">
    <property type="entry name" value="Glyco_hydro_95_cat"/>
    <property type="match status" value="1"/>
</dbReference>
<dbReference type="Pfam" id="PF01095">
    <property type="entry name" value="Pectinesterase"/>
    <property type="match status" value="1"/>
</dbReference>
<evidence type="ECO:0000256" key="4">
    <source>
        <dbReference type="SAM" id="SignalP"/>
    </source>
</evidence>
<feature type="domain" description="Alpha fucosidase A-like C-terminal" evidence="7">
    <location>
        <begin position="927"/>
        <end position="1024"/>
    </location>
</feature>
<protein>
    <submittedName>
        <fullName evidence="9">Glycoside hydrolase N-terminal domain-containing protein</fullName>
    </submittedName>
</protein>
<dbReference type="Pfam" id="PF14498">
    <property type="entry name" value="Glyco_hyd_65N_2"/>
    <property type="match status" value="2"/>
</dbReference>
<dbReference type="SUPFAM" id="SSF51126">
    <property type="entry name" value="Pectin lyase-like"/>
    <property type="match status" value="1"/>
</dbReference>